<keyword evidence="2" id="KW-1185">Reference proteome</keyword>
<protein>
    <submittedName>
        <fullName evidence="1">Isocitrate lyase/phosphoenolpyruvate mutase family protein</fullName>
    </submittedName>
</protein>
<evidence type="ECO:0000313" key="2">
    <source>
        <dbReference type="Proteomes" id="UP000436483"/>
    </source>
</evidence>
<sequence>MTTQTEKAALFRRMHEERRAFVMANAWDVGSARRLTSLGFEALGTTSAGLALSLGAEDGVGAVGRDKTLANAYAIARATRLPVSADLENCFADDPAGCAETIHYAIDVGLAGGSIEDATGRPDDPIYPFELAVERVRAAAEEAHGSGRDFVLTARAENFLHGRPDLDDTIARLRAFAAAGADVLYAPGLPDWRSIKAVCEAVDKPVNVLMGLDAPPLSVVDLASVGVARISMGSALARTAEAAMVHAASWIRDRGTFIYCRH</sequence>
<keyword evidence="1" id="KW-0670">Pyruvate</keyword>
<dbReference type="Gene3D" id="3.20.20.60">
    <property type="entry name" value="Phosphoenolpyruvate-binding domains"/>
    <property type="match status" value="1"/>
</dbReference>
<dbReference type="PANTHER" id="PTHR42905:SF16">
    <property type="entry name" value="CARBOXYPHOSPHONOENOLPYRUVATE PHOSPHONOMUTASE-LIKE PROTEIN (AFU_ORTHOLOGUE AFUA_5G07230)"/>
    <property type="match status" value="1"/>
</dbReference>
<dbReference type="InterPro" id="IPR039556">
    <property type="entry name" value="ICL/PEPM"/>
</dbReference>
<dbReference type="EMBL" id="WURB01000007">
    <property type="protein sequence ID" value="MXQ12264.1"/>
    <property type="molecule type" value="Genomic_DNA"/>
</dbReference>
<keyword evidence="1" id="KW-0456">Lyase</keyword>
<dbReference type="GO" id="GO:0016829">
    <property type="term" value="F:lyase activity"/>
    <property type="evidence" value="ECO:0007669"/>
    <property type="project" value="UniProtKB-KW"/>
</dbReference>
<comment type="caution">
    <text evidence="1">The sequence shown here is derived from an EMBL/GenBank/DDBJ whole genome shotgun (WGS) entry which is preliminary data.</text>
</comment>
<reference evidence="1 2" key="2">
    <citation type="submission" date="2020-01" db="EMBL/GenBank/DDBJ databases">
        <title>Microvirga sp. nov., an arsenate reduction bacterium isolated from Tibet hotspring sediments.</title>
        <authorList>
            <person name="Xian W.-D."/>
            <person name="Li W.-J."/>
        </authorList>
    </citation>
    <scope>NUCLEOTIDE SEQUENCE [LARGE SCALE GENOMIC DNA]</scope>
    <source>
        <strain evidence="1 2">KCTC 23863</strain>
    </source>
</reference>
<dbReference type="SUPFAM" id="SSF51621">
    <property type="entry name" value="Phosphoenolpyruvate/pyruvate domain"/>
    <property type="match status" value="1"/>
</dbReference>
<dbReference type="RefSeq" id="WP_160884842.1">
    <property type="nucleotide sequence ID" value="NZ_WURB01000007.1"/>
</dbReference>
<dbReference type="CDD" id="cd00377">
    <property type="entry name" value="ICL_PEPM"/>
    <property type="match status" value="1"/>
</dbReference>
<name>A0A7X3MS63_9HYPH</name>
<dbReference type="InterPro" id="IPR015813">
    <property type="entry name" value="Pyrv/PenolPyrv_kinase-like_dom"/>
</dbReference>
<organism evidence="1 2">
    <name type="scientific">Microvirga makkahensis</name>
    <dbReference type="NCBI Taxonomy" id="1128670"/>
    <lineage>
        <taxon>Bacteria</taxon>
        <taxon>Pseudomonadati</taxon>
        <taxon>Pseudomonadota</taxon>
        <taxon>Alphaproteobacteria</taxon>
        <taxon>Hyphomicrobiales</taxon>
        <taxon>Methylobacteriaceae</taxon>
        <taxon>Microvirga</taxon>
    </lineage>
</organism>
<gene>
    <name evidence="1" type="ORF">GR328_12480</name>
</gene>
<dbReference type="Proteomes" id="UP000436483">
    <property type="component" value="Unassembled WGS sequence"/>
</dbReference>
<evidence type="ECO:0000313" key="1">
    <source>
        <dbReference type="EMBL" id="MXQ12264.1"/>
    </source>
</evidence>
<dbReference type="OrthoDB" id="9785398at2"/>
<dbReference type="InterPro" id="IPR040442">
    <property type="entry name" value="Pyrv_kinase-like_dom_sf"/>
</dbReference>
<dbReference type="Pfam" id="PF13714">
    <property type="entry name" value="PEP_mutase"/>
    <property type="match status" value="1"/>
</dbReference>
<proteinExistence type="predicted"/>
<dbReference type="PANTHER" id="PTHR42905">
    <property type="entry name" value="PHOSPHOENOLPYRUVATE CARBOXYLASE"/>
    <property type="match status" value="1"/>
</dbReference>
<reference evidence="1 2" key="1">
    <citation type="submission" date="2019-12" db="EMBL/GenBank/DDBJ databases">
        <authorList>
            <person name="Yuan C.-G."/>
        </authorList>
    </citation>
    <scope>NUCLEOTIDE SEQUENCE [LARGE SCALE GENOMIC DNA]</scope>
    <source>
        <strain evidence="1 2">KCTC 23863</strain>
    </source>
</reference>
<dbReference type="AlphaFoldDB" id="A0A7X3MS63"/>
<accession>A0A7X3MS63</accession>